<evidence type="ECO:0000313" key="2">
    <source>
        <dbReference type="Proteomes" id="UP000038045"/>
    </source>
</evidence>
<reference evidence="3" key="1">
    <citation type="submission" date="2017-02" db="UniProtKB">
        <authorList>
            <consortium name="WormBaseParasite"/>
        </authorList>
    </citation>
    <scope>IDENTIFICATION</scope>
</reference>
<feature type="chain" id="PRO_5005892245" evidence="1">
    <location>
        <begin position="20"/>
        <end position="187"/>
    </location>
</feature>
<evidence type="ECO:0000313" key="3">
    <source>
        <dbReference type="WBParaSite" id="PTRK_0001229100.1"/>
    </source>
</evidence>
<feature type="signal peptide" evidence="1">
    <location>
        <begin position="1"/>
        <end position="19"/>
    </location>
</feature>
<dbReference type="Proteomes" id="UP000038045">
    <property type="component" value="Unplaced"/>
</dbReference>
<dbReference type="WBParaSite" id="PTRK_0001229100.1">
    <property type="protein sequence ID" value="PTRK_0001229100.1"/>
    <property type="gene ID" value="PTRK_0001229100"/>
</dbReference>
<dbReference type="AlphaFoldDB" id="A0A0N4ZUM8"/>
<accession>A0A0N4ZUM8</accession>
<keyword evidence="1" id="KW-0732">Signal</keyword>
<proteinExistence type="predicted"/>
<sequence>MKLFLITIFLFYLIFLSKGTNICEFYQDFYYKPNKCDYKVSKTNFSTINCLESYCLYASGRIQVSNYNIFEGKFYGCPSYLQYITTVLGIDDDLISAALNKCKNINSCMELDYKLPTIPLKTIIDMTICCHNVQIVTLYDPPEVIKPEIVKEPLIVHQLNDKIHINYSTKHTNNFYMFLISILLFHI</sequence>
<evidence type="ECO:0000256" key="1">
    <source>
        <dbReference type="SAM" id="SignalP"/>
    </source>
</evidence>
<keyword evidence="2" id="KW-1185">Reference proteome</keyword>
<name>A0A0N4ZUM8_PARTI</name>
<organism evidence="2 3">
    <name type="scientific">Parastrongyloides trichosuri</name>
    <name type="common">Possum-specific nematode worm</name>
    <dbReference type="NCBI Taxonomy" id="131310"/>
    <lineage>
        <taxon>Eukaryota</taxon>
        <taxon>Metazoa</taxon>
        <taxon>Ecdysozoa</taxon>
        <taxon>Nematoda</taxon>
        <taxon>Chromadorea</taxon>
        <taxon>Rhabditida</taxon>
        <taxon>Tylenchina</taxon>
        <taxon>Panagrolaimomorpha</taxon>
        <taxon>Strongyloidoidea</taxon>
        <taxon>Strongyloididae</taxon>
        <taxon>Parastrongyloides</taxon>
    </lineage>
</organism>
<protein>
    <submittedName>
        <fullName evidence="3">Uncharacterized protein</fullName>
    </submittedName>
</protein>